<keyword evidence="3" id="KW-1185">Reference proteome</keyword>
<dbReference type="EMBL" id="JACHDB010000003">
    <property type="protein sequence ID" value="MBB5436297.1"/>
    <property type="molecule type" value="Genomic_DNA"/>
</dbReference>
<evidence type="ECO:0000256" key="1">
    <source>
        <dbReference type="SAM" id="MobiDB-lite"/>
    </source>
</evidence>
<comment type="caution">
    <text evidence="2">The sequence shown here is derived from an EMBL/GenBank/DDBJ whole genome shotgun (WGS) entry which is preliminary data.</text>
</comment>
<evidence type="ECO:0000313" key="2">
    <source>
        <dbReference type="EMBL" id="MBB5436297.1"/>
    </source>
</evidence>
<dbReference type="Proteomes" id="UP000572635">
    <property type="component" value="Unassembled WGS sequence"/>
</dbReference>
<protein>
    <submittedName>
        <fullName evidence="2">Uncharacterized protein</fullName>
    </submittedName>
</protein>
<dbReference type="RefSeq" id="WP_184399931.1">
    <property type="nucleotide sequence ID" value="NZ_JACHDB010000003.1"/>
</dbReference>
<name>A0A7W8QTI0_9ACTN</name>
<proteinExistence type="predicted"/>
<gene>
    <name evidence="2" type="ORF">HDA36_006461</name>
</gene>
<evidence type="ECO:0000313" key="3">
    <source>
        <dbReference type="Proteomes" id="UP000572635"/>
    </source>
</evidence>
<organism evidence="2 3">
    <name type="scientific">Nocardiopsis composta</name>
    <dbReference type="NCBI Taxonomy" id="157465"/>
    <lineage>
        <taxon>Bacteria</taxon>
        <taxon>Bacillati</taxon>
        <taxon>Actinomycetota</taxon>
        <taxon>Actinomycetes</taxon>
        <taxon>Streptosporangiales</taxon>
        <taxon>Nocardiopsidaceae</taxon>
        <taxon>Nocardiopsis</taxon>
    </lineage>
</organism>
<accession>A0A7W8QTI0</accession>
<reference evidence="2 3" key="1">
    <citation type="submission" date="2020-08" db="EMBL/GenBank/DDBJ databases">
        <title>Sequencing the genomes of 1000 actinobacteria strains.</title>
        <authorList>
            <person name="Klenk H.-P."/>
        </authorList>
    </citation>
    <scope>NUCLEOTIDE SEQUENCE [LARGE SCALE GENOMIC DNA]</scope>
    <source>
        <strain evidence="2 3">DSM 44551</strain>
    </source>
</reference>
<feature type="region of interest" description="Disordered" evidence="1">
    <location>
        <begin position="89"/>
        <end position="118"/>
    </location>
</feature>
<dbReference type="AlphaFoldDB" id="A0A7W8QTI0"/>
<sequence>MGSEQRRSGVVAQIAEIAGVDRAAVLRVITGGGTSAADWGIAQAVETVTGRRAADVMWGHTSDFDAPAPAPTNPRAVHDPSTTIYAEDSHGLVTETGEQAEHAPQSEEVEEEEDGAQAAEDLAASVYSDLVAYAAGSRRAADRISAAVAAAASRTAARAALYRALAAEPRTSVFGLHPEPAALAA</sequence>